<feature type="signal peptide" evidence="1">
    <location>
        <begin position="1"/>
        <end position="25"/>
    </location>
</feature>
<evidence type="ECO:0000256" key="1">
    <source>
        <dbReference type="SAM" id="SignalP"/>
    </source>
</evidence>
<sequence>MASNIKLRQNSLLLSVLLLTSDTTTDEQKLSDILDRDEGEWIPQIGTRAYATGLGCIEITPESTYLWEHIAEKLGFEQKDLPNLQDHLQYMLKNFDRMSTPNHRQTRYGPQGRKFDKMSWKQNVLFICNTFGVGISSTVQDALWTKYDPEALCKYLNRSPLFSEKVDVEWTKAAVASLKEFFENCL</sequence>
<dbReference type="AlphaFoldDB" id="A0A8H3VEI0"/>
<proteinExistence type="predicted"/>
<accession>A0A8H3VEI0</accession>
<organism evidence="2 3">
    <name type="scientific">Venturia inaequalis</name>
    <name type="common">Apple scab fungus</name>
    <dbReference type="NCBI Taxonomy" id="5025"/>
    <lineage>
        <taxon>Eukaryota</taxon>
        <taxon>Fungi</taxon>
        <taxon>Dikarya</taxon>
        <taxon>Ascomycota</taxon>
        <taxon>Pezizomycotina</taxon>
        <taxon>Dothideomycetes</taxon>
        <taxon>Pleosporomycetidae</taxon>
        <taxon>Venturiales</taxon>
        <taxon>Venturiaceae</taxon>
        <taxon>Venturia</taxon>
    </lineage>
</organism>
<feature type="chain" id="PRO_5034381211" evidence="1">
    <location>
        <begin position="26"/>
        <end position="186"/>
    </location>
</feature>
<keyword evidence="1" id="KW-0732">Signal</keyword>
<name>A0A8H3VEI0_VENIN</name>
<reference evidence="2 3" key="1">
    <citation type="submission" date="2018-12" db="EMBL/GenBank/DDBJ databases">
        <title>Venturia inaequalis Genome Resource.</title>
        <authorList>
            <person name="Lichtner F.J."/>
        </authorList>
    </citation>
    <scope>NUCLEOTIDE SEQUENCE [LARGE SCALE GENOMIC DNA]</scope>
    <source>
        <strain evidence="2 3">120213</strain>
    </source>
</reference>
<gene>
    <name evidence="2" type="ORF">EG328_004148</name>
</gene>
<dbReference type="EMBL" id="WNWS01000023">
    <property type="protein sequence ID" value="KAE9987016.1"/>
    <property type="molecule type" value="Genomic_DNA"/>
</dbReference>
<dbReference type="Proteomes" id="UP000447873">
    <property type="component" value="Unassembled WGS sequence"/>
</dbReference>
<comment type="caution">
    <text evidence="2">The sequence shown here is derived from an EMBL/GenBank/DDBJ whole genome shotgun (WGS) entry which is preliminary data.</text>
</comment>
<evidence type="ECO:0000313" key="2">
    <source>
        <dbReference type="EMBL" id="KAE9987016.1"/>
    </source>
</evidence>
<evidence type="ECO:0000313" key="3">
    <source>
        <dbReference type="Proteomes" id="UP000447873"/>
    </source>
</evidence>
<protein>
    <submittedName>
        <fullName evidence="2">Uncharacterized protein</fullName>
    </submittedName>
</protein>